<dbReference type="InterPro" id="IPR033989">
    <property type="entry name" value="CD209-like_CTLD"/>
</dbReference>
<proteinExistence type="predicted"/>
<reference evidence="8" key="3">
    <citation type="submission" date="2025-09" db="UniProtKB">
        <authorList>
            <consortium name="Ensembl"/>
        </authorList>
    </citation>
    <scope>IDENTIFICATION</scope>
</reference>
<evidence type="ECO:0000256" key="5">
    <source>
        <dbReference type="SAM" id="Coils"/>
    </source>
</evidence>
<dbReference type="PROSITE" id="PS50041">
    <property type="entry name" value="C_TYPE_LECTIN_2"/>
    <property type="match status" value="1"/>
</dbReference>
<protein>
    <submittedName>
        <fullName evidence="8">Low affinity immunoglobulin epsilon Fc receptor-like</fullName>
    </submittedName>
</protein>
<reference evidence="8" key="2">
    <citation type="submission" date="2025-08" db="UniProtKB">
        <authorList>
            <consortium name="Ensembl"/>
        </authorList>
    </citation>
    <scope>IDENTIFICATION</scope>
</reference>
<dbReference type="SUPFAM" id="SSF56436">
    <property type="entry name" value="C-type lectin-like"/>
    <property type="match status" value="1"/>
</dbReference>
<gene>
    <name evidence="8" type="primary">LOC114590787</name>
</gene>
<dbReference type="InterPro" id="IPR016187">
    <property type="entry name" value="CTDL_fold"/>
</dbReference>
<accession>A0A670K8J4</accession>
<evidence type="ECO:0000256" key="1">
    <source>
        <dbReference type="ARBA" id="ARBA00004613"/>
    </source>
</evidence>
<evidence type="ECO:0000256" key="2">
    <source>
        <dbReference type="ARBA" id="ARBA00022525"/>
    </source>
</evidence>
<evidence type="ECO:0000256" key="6">
    <source>
        <dbReference type="SAM" id="Phobius"/>
    </source>
</evidence>
<evidence type="ECO:0000256" key="3">
    <source>
        <dbReference type="ARBA" id="ARBA00022734"/>
    </source>
</evidence>
<dbReference type="Ensembl" id="ENSPMRT00000034633.1">
    <property type="protein sequence ID" value="ENSPMRP00000032660.1"/>
    <property type="gene ID" value="ENSPMRG00000021163.1"/>
</dbReference>
<keyword evidence="5" id="KW-0175">Coiled coil</keyword>
<keyword evidence="9" id="KW-1185">Reference proteome</keyword>
<dbReference type="InterPro" id="IPR018378">
    <property type="entry name" value="C-type_lectin_CS"/>
</dbReference>
<dbReference type="AlphaFoldDB" id="A0A670K8J4"/>
<dbReference type="InterPro" id="IPR050111">
    <property type="entry name" value="C-type_lectin/snaclec_domain"/>
</dbReference>
<dbReference type="GO" id="GO:0030246">
    <property type="term" value="F:carbohydrate binding"/>
    <property type="evidence" value="ECO:0007669"/>
    <property type="project" value="UniProtKB-KW"/>
</dbReference>
<dbReference type="InterPro" id="IPR001304">
    <property type="entry name" value="C-type_lectin-like"/>
</dbReference>
<dbReference type="SMART" id="SM00034">
    <property type="entry name" value="CLECT"/>
    <property type="match status" value="1"/>
</dbReference>
<comment type="subcellular location">
    <subcellularLocation>
        <location evidence="1">Secreted</location>
    </subcellularLocation>
</comment>
<dbReference type="KEGG" id="pmua:114590787"/>
<dbReference type="Gene3D" id="3.10.100.10">
    <property type="entry name" value="Mannose-Binding Protein A, subunit A"/>
    <property type="match status" value="1"/>
</dbReference>
<feature type="transmembrane region" description="Helical" evidence="6">
    <location>
        <begin position="49"/>
        <end position="69"/>
    </location>
</feature>
<keyword evidence="4" id="KW-1015">Disulfide bond</keyword>
<evidence type="ECO:0000259" key="7">
    <source>
        <dbReference type="PROSITE" id="PS50041"/>
    </source>
</evidence>
<dbReference type="PANTHER" id="PTHR22803">
    <property type="entry name" value="MANNOSE, PHOSPHOLIPASE, LECTIN RECEPTOR RELATED"/>
    <property type="match status" value="1"/>
</dbReference>
<feature type="coiled-coil region" evidence="5">
    <location>
        <begin position="111"/>
        <end position="138"/>
    </location>
</feature>
<dbReference type="OMA" id="GQEDCVM"/>
<evidence type="ECO:0000256" key="4">
    <source>
        <dbReference type="ARBA" id="ARBA00023157"/>
    </source>
</evidence>
<keyword evidence="2" id="KW-0964">Secreted</keyword>
<name>A0A670K8J4_PODMU</name>
<keyword evidence="6" id="KW-0472">Membrane</keyword>
<dbReference type="PROSITE" id="PS00615">
    <property type="entry name" value="C_TYPE_LECTIN_1"/>
    <property type="match status" value="1"/>
</dbReference>
<organism evidence="8 9">
    <name type="scientific">Podarcis muralis</name>
    <name type="common">Wall lizard</name>
    <name type="synonym">Lacerta muralis</name>
    <dbReference type="NCBI Taxonomy" id="64176"/>
    <lineage>
        <taxon>Eukaryota</taxon>
        <taxon>Metazoa</taxon>
        <taxon>Chordata</taxon>
        <taxon>Craniata</taxon>
        <taxon>Vertebrata</taxon>
        <taxon>Euteleostomi</taxon>
        <taxon>Lepidosauria</taxon>
        <taxon>Squamata</taxon>
        <taxon>Bifurcata</taxon>
        <taxon>Unidentata</taxon>
        <taxon>Episquamata</taxon>
        <taxon>Laterata</taxon>
        <taxon>Lacertibaenia</taxon>
        <taxon>Lacertidae</taxon>
        <taxon>Podarcis</taxon>
    </lineage>
</organism>
<dbReference type="Pfam" id="PF00059">
    <property type="entry name" value="Lectin_C"/>
    <property type="match status" value="1"/>
</dbReference>
<evidence type="ECO:0000313" key="9">
    <source>
        <dbReference type="Proteomes" id="UP000472272"/>
    </source>
</evidence>
<evidence type="ECO:0000313" key="8">
    <source>
        <dbReference type="Ensembl" id="ENSPMRP00000032660.1"/>
    </source>
</evidence>
<keyword evidence="3" id="KW-0430">Lectin</keyword>
<dbReference type="GeneTree" id="ENSGT00940000162906"/>
<feature type="domain" description="C-type lectin" evidence="7">
    <location>
        <begin position="175"/>
        <end position="278"/>
    </location>
</feature>
<reference evidence="8 9" key="1">
    <citation type="journal article" date="2019" name="Proc. Natl. Acad. Sci. U.S.A.">
        <title>Regulatory changes in pterin and carotenoid genes underlie balanced color polymorphisms in the wall lizard.</title>
        <authorList>
            <person name="Andrade P."/>
            <person name="Pinho C."/>
            <person name="Perez I de Lanuza G."/>
            <person name="Afonso S."/>
            <person name="Brejcha J."/>
            <person name="Rubin C.J."/>
            <person name="Wallerman O."/>
            <person name="Pereira P."/>
            <person name="Sabatino S.J."/>
            <person name="Bellati A."/>
            <person name="Pellitteri-Rosa D."/>
            <person name="Bosakova Z."/>
            <person name="Bunikis I."/>
            <person name="Carretero M.A."/>
            <person name="Feiner N."/>
            <person name="Marsik P."/>
            <person name="Pauperio F."/>
            <person name="Salvi D."/>
            <person name="Soler L."/>
            <person name="While G.M."/>
            <person name="Uller T."/>
            <person name="Font E."/>
            <person name="Andersson L."/>
            <person name="Carneiro M."/>
        </authorList>
    </citation>
    <scope>NUCLEOTIDE SEQUENCE</scope>
</reference>
<dbReference type="CDD" id="cd03590">
    <property type="entry name" value="CLECT_DC-SIGN_like"/>
    <property type="match status" value="1"/>
</dbReference>
<keyword evidence="6" id="KW-0812">Transmembrane</keyword>
<dbReference type="OrthoDB" id="6133475at2759"/>
<dbReference type="GO" id="GO:0005576">
    <property type="term" value="C:extracellular region"/>
    <property type="evidence" value="ECO:0007669"/>
    <property type="project" value="UniProtKB-SubCell"/>
</dbReference>
<dbReference type="InterPro" id="IPR016186">
    <property type="entry name" value="C-type_lectin-like/link_sf"/>
</dbReference>
<dbReference type="Proteomes" id="UP000472272">
    <property type="component" value="Chromosome 2"/>
</dbReference>
<dbReference type="RefSeq" id="XP_028573103.1">
    <property type="nucleotide sequence ID" value="XM_028717270.1"/>
</dbReference>
<keyword evidence="6" id="KW-1133">Transmembrane helix</keyword>
<sequence>MAQGGIYRRCEEPENLEINEKMESFSSRKAGGFLLQHCRCGSNETSISVLFIVTAASFLLWTIISAVLISKNLEMSTQLEQLHANQSMVMTNGSKMEKRLEEIHSSHSSSESELSKALKALETKYEESQKNGNEKLRELSRDSSRSLAEIDKIEGALLKINASTCQVCPNGWLFNKGSCYSFQVKPGPWSHARKACEDERALLVVINDDEEQSFLRLHLKQKYYWIGLQDIETENKFTWVDGSTATYTKWGAGEPNNYGHGEDCVEMTPRGWWNDIPCGNNIDGWICEKPWSC</sequence>
<dbReference type="GeneID" id="114590787"/>